<evidence type="ECO:0000256" key="9">
    <source>
        <dbReference type="ARBA" id="ARBA00046299"/>
    </source>
</evidence>
<evidence type="ECO:0000256" key="12">
    <source>
        <dbReference type="ARBA" id="ARBA00052231"/>
    </source>
</evidence>
<comment type="subcellular location">
    <subcellularLocation>
        <location evidence="9">Plastid</location>
        <location evidence="9">Chloroplast membrane</location>
    </subcellularLocation>
</comment>
<dbReference type="EMBL" id="KZ669018">
    <property type="protein sequence ID" value="PPR86369.1"/>
    <property type="molecule type" value="Genomic_DNA"/>
</dbReference>
<dbReference type="OrthoDB" id="200404at2759"/>
<evidence type="ECO:0000259" key="14">
    <source>
        <dbReference type="Pfam" id="PF04101"/>
    </source>
</evidence>
<dbReference type="InterPro" id="IPR007235">
    <property type="entry name" value="Glyco_trans_28_C"/>
</dbReference>
<evidence type="ECO:0000313" key="16">
    <source>
        <dbReference type="EMBL" id="PPR86369.1"/>
    </source>
</evidence>
<organism evidence="16 17">
    <name type="scientific">Gossypium barbadense</name>
    <name type="common">Sea Island cotton</name>
    <name type="synonym">Hibiscus barbadensis</name>
    <dbReference type="NCBI Taxonomy" id="3634"/>
    <lineage>
        <taxon>Eukaryota</taxon>
        <taxon>Viridiplantae</taxon>
        <taxon>Streptophyta</taxon>
        <taxon>Embryophyta</taxon>
        <taxon>Tracheophyta</taxon>
        <taxon>Spermatophyta</taxon>
        <taxon>Magnoliopsida</taxon>
        <taxon>eudicotyledons</taxon>
        <taxon>Gunneridae</taxon>
        <taxon>Pentapetalae</taxon>
        <taxon>rosids</taxon>
        <taxon>malvids</taxon>
        <taxon>Malvales</taxon>
        <taxon>Malvaceae</taxon>
        <taxon>Malvoideae</taxon>
        <taxon>Gossypium</taxon>
    </lineage>
</organism>
<evidence type="ECO:0000256" key="8">
    <source>
        <dbReference type="ARBA" id="ARBA00023136"/>
    </source>
</evidence>
<keyword evidence="3" id="KW-0150">Chloroplast</keyword>
<keyword evidence="5" id="KW-0328">Glycosyltransferase</keyword>
<evidence type="ECO:0000256" key="6">
    <source>
        <dbReference type="ARBA" id="ARBA00022679"/>
    </source>
</evidence>
<dbReference type="InterPro" id="IPR050519">
    <property type="entry name" value="Glycosyltransf_28_UgtP"/>
</dbReference>
<name>A0A2P5W5M1_GOSBA</name>
<dbReference type="Proteomes" id="UP000239757">
    <property type="component" value="Unassembled WGS sequence"/>
</dbReference>
<keyword evidence="6" id="KW-0808">Transferase</keyword>
<dbReference type="CDD" id="cd17507">
    <property type="entry name" value="GT28_Beta-DGS-like"/>
    <property type="match status" value="1"/>
</dbReference>
<comment type="similarity">
    <text evidence="1">Belongs to the glycosyltransferase 28 family.</text>
</comment>
<proteinExistence type="inferred from homology"/>
<evidence type="ECO:0000256" key="2">
    <source>
        <dbReference type="ARBA" id="ARBA00012615"/>
    </source>
</evidence>
<evidence type="ECO:0000256" key="13">
    <source>
        <dbReference type="ARBA" id="ARBA00052284"/>
    </source>
</evidence>
<evidence type="ECO:0000313" key="17">
    <source>
        <dbReference type="Proteomes" id="UP000239757"/>
    </source>
</evidence>
<gene>
    <name evidence="16" type="ORF">GOBAR_AA34321</name>
</gene>
<accession>A0A2P5W5M1</accession>
<comment type="catalytic activity">
    <reaction evidence="13">
        <text>1,2-di-(9Z-octadecenoyl)-sn-glycerol + UDP-alpha-D-galactose = 1,2-di-(9Z-octadecenoyl)-3-beta-D-galactosyl-sn-glycerol + UDP + H(+)</text>
        <dbReference type="Rhea" id="RHEA:48480"/>
        <dbReference type="ChEBI" id="CHEBI:15378"/>
        <dbReference type="ChEBI" id="CHEBI:52333"/>
        <dbReference type="ChEBI" id="CHEBI:58223"/>
        <dbReference type="ChEBI" id="CHEBI:63775"/>
        <dbReference type="ChEBI" id="CHEBI:66914"/>
    </reaction>
    <physiologicalReaction direction="left-to-right" evidence="13">
        <dbReference type="Rhea" id="RHEA:48481"/>
    </physiologicalReaction>
</comment>
<keyword evidence="8" id="KW-0472">Membrane</keyword>
<comment type="catalytic activity">
    <reaction evidence="10">
        <text>a 1,2-diacyl-sn-glycerol + UDP-alpha-D-galactose = a 1,2-diacyl-3-O-(beta-D-galactosyl)-sn-glycerol + UDP + H(+)</text>
        <dbReference type="Rhea" id="RHEA:14945"/>
        <dbReference type="ChEBI" id="CHEBI:15378"/>
        <dbReference type="ChEBI" id="CHEBI:17615"/>
        <dbReference type="ChEBI" id="CHEBI:17815"/>
        <dbReference type="ChEBI" id="CHEBI:58223"/>
        <dbReference type="ChEBI" id="CHEBI:66914"/>
        <dbReference type="EC" id="2.4.1.46"/>
    </reaction>
    <physiologicalReaction direction="left-to-right" evidence="10">
        <dbReference type="Rhea" id="RHEA:14946"/>
    </physiologicalReaction>
</comment>
<reference evidence="16 17" key="1">
    <citation type="submission" date="2015-01" db="EMBL/GenBank/DDBJ databases">
        <title>Genome of allotetraploid Gossypium barbadense reveals genomic plasticity and fiber elongation in cotton evolution.</title>
        <authorList>
            <person name="Chen X."/>
            <person name="Liu X."/>
            <person name="Zhao B."/>
            <person name="Zheng H."/>
            <person name="Hu Y."/>
            <person name="Lu G."/>
            <person name="Yang C."/>
            <person name="Chen J."/>
            <person name="Shan C."/>
            <person name="Zhang L."/>
            <person name="Zhou Y."/>
            <person name="Wang L."/>
            <person name="Guo W."/>
            <person name="Bai Y."/>
            <person name="Ruan J."/>
            <person name="Shangguan X."/>
            <person name="Mao Y."/>
            <person name="Jiang J."/>
            <person name="Zhu Y."/>
            <person name="Lei J."/>
            <person name="Kang H."/>
            <person name="Chen S."/>
            <person name="He X."/>
            <person name="Wang R."/>
            <person name="Wang Y."/>
            <person name="Chen J."/>
            <person name="Wang L."/>
            <person name="Yu S."/>
            <person name="Wang B."/>
            <person name="Wei J."/>
            <person name="Song S."/>
            <person name="Lu X."/>
            <person name="Gao Z."/>
            <person name="Gu W."/>
            <person name="Deng X."/>
            <person name="Ma D."/>
            <person name="Wang S."/>
            <person name="Liang W."/>
            <person name="Fang L."/>
            <person name="Cai C."/>
            <person name="Zhu X."/>
            <person name="Zhou B."/>
            <person name="Zhang Y."/>
            <person name="Chen Z."/>
            <person name="Xu S."/>
            <person name="Zhu R."/>
            <person name="Wang S."/>
            <person name="Zhang T."/>
            <person name="Zhao G."/>
        </authorList>
    </citation>
    <scope>NUCLEOTIDE SEQUENCE [LARGE SCALE GENOMIC DNA]</scope>
    <source>
        <strain evidence="17">cv. Xinhai21</strain>
        <tissue evidence="16">Leaf</tissue>
    </source>
</reference>
<keyword evidence="4" id="KW-0934">Plastid</keyword>
<sequence length="454" mass="50854">MVMKVASPEKVASITEKLMQMGAERSKNVLILMSDTGGGHRASAEAIRDAFRIEFGDEYRIYVKDVWKEYTGWPLNDMERSYKFMVKHVQLWKVAFHSTSPRWIHSSYLAAIASYYAKEVEAGLMEYKPDIIISVHPLMQHIPLSVLKWKGLQKKVIFVTVITDLNTCHPTWFHPRVNRCYCPSKEVAKRALYDGLEESQIQVFGLPIRPSFARAVLSKEDLRKELELDPDLPAVASPEKVVSITEKDDLRKELELDPGLPAVLLMGGVEGMGPVKKTAMVLGESLYDNDQGKPIGQLIIICGRNKALASTLESLEWKIPVKVRGFETQMEKWMGACDCIITKAGPGTIAEALIRGLPIVLNDYIPGQEKGNVPYVVDNGAGVFTRSPKETARIVSEWFSTKTDELKRMSENALKLAQPEAVFDIVKDIHELACQRGPLAYIPYDSTSSLTNVI</sequence>
<dbReference type="GO" id="GO:0031969">
    <property type="term" value="C:chloroplast membrane"/>
    <property type="evidence" value="ECO:0007669"/>
    <property type="project" value="UniProtKB-SubCell"/>
</dbReference>
<dbReference type="GO" id="GO:0046509">
    <property type="term" value="F:1,2-diacylglycerol 3-beta-galactosyltransferase activity"/>
    <property type="evidence" value="ECO:0007669"/>
    <property type="project" value="UniProtKB-EC"/>
</dbReference>
<dbReference type="GO" id="GO:0009247">
    <property type="term" value="P:glycolipid biosynthetic process"/>
    <property type="evidence" value="ECO:0007669"/>
    <property type="project" value="InterPro"/>
</dbReference>
<dbReference type="EC" id="2.4.1.46" evidence="2"/>
<evidence type="ECO:0000259" key="15">
    <source>
        <dbReference type="Pfam" id="PF06925"/>
    </source>
</evidence>
<dbReference type="PANTHER" id="PTHR43025">
    <property type="entry name" value="MONOGALACTOSYLDIACYLGLYCEROL SYNTHASE"/>
    <property type="match status" value="1"/>
</dbReference>
<evidence type="ECO:0000256" key="1">
    <source>
        <dbReference type="ARBA" id="ARBA00006962"/>
    </source>
</evidence>
<evidence type="ECO:0000256" key="4">
    <source>
        <dbReference type="ARBA" id="ARBA00022640"/>
    </source>
</evidence>
<comment type="catalytic activity">
    <reaction evidence="12">
        <text>1,2-di-(9Z,12Z-octadecadienoyl)-sn-glycerol + UDP-alpha-D-galactose = 1,2-di-(9Z,12Z-octadecadienoyl)-3-beta-D-galactosyl-sn-glycerol + UDP + H(+)</text>
        <dbReference type="Rhea" id="RHEA:48492"/>
        <dbReference type="ChEBI" id="CHEBI:15378"/>
        <dbReference type="ChEBI" id="CHEBI:58223"/>
        <dbReference type="ChEBI" id="CHEBI:66914"/>
        <dbReference type="ChEBI" id="CHEBI:77127"/>
        <dbReference type="ChEBI" id="CHEBI:90506"/>
    </reaction>
    <physiologicalReaction direction="left-to-right" evidence="12">
        <dbReference type="Rhea" id="RHEA:48493"/>
    </physiologicalReaction>
</comment>
<dbReference type="Pfam" id="PF04101">
    <property type="entry name" value="Glyco_tran_28_C"/>
    <property type="match status" value="1"/>
</dbReference>
<evidence type="ECO:0000256" key="5">
    <source>
        <dbReference type="ARBA" id="ARBA00022676"/>
    </source>
</evidence>
<feature type="domain" description="Diacylglycerol glucosyltransferase N-terminal" evidence="15">
    <location>
        <begin position="40"/>
        <end position="208"/>
    </location>
</feature>
<evidence type="ECO:0000256" key="7">
    <source>
        <dbReference type="ARBA" id="ARBA00022946"/>
    </source>
</evidence>
<dbReference type="AlphaFoldDB" id="A0A2P5W5M1"/>
<protein>
    <recommendedName>
        <fullName evidence="2">monogalactosyldiacylglycerol synthase</fullName>
        <ecNumber evidence="2">2.4.1.46</ecNumber>
    </recommendedName>
</protein>
<evidence type="ECO:0000256" key="11">
    <source>
        <dbReference type="ARBA" id="ARBA00051484"/>
    </source>
</evidence>
<feature type="domain" description="Glycosyl transferase family 28 C-terminal" evidence="14">
    <location>
        <begin position="295"/>
        <end position="397"/>
    </location>
</feature>
<comment type="catalytic activity">
    <reaction evidence="11">
        <text>1-(9Z-octadecenoyl)-2-hexadecanoyl-sn-glycerol + UDP-alpha-D-galactose = 1-(9Z-octadecenoyl)-2-hexadecanoyl-3-beta-D-galactosyl-sn-glycerol + UDP + H(+)</text>
        <dbReference type="Rhea" id="RHEA:48496"/>
        <dbReference type="ChEBI" id="CHEBI:15378"/>
        <dbReference type="ChEBI" id="CHEBI:58223"/>
        <dbReference type="ChEBI" id="CHEBI:66914"/>
        <dbReference type="ChEBI" id="CHEBI:75447"/>
        <dbReference type="ChEBI" id="CHEBI:90507"/>
    </reaction>
    <physiologicalReaction direction="left-to-right" evidence="11">
        <dbReference type="Rhea" id="RHEA:48497"/>
    </physiologicalReaction>
</comment>
<dbReference type="FunFam" id="3.40.50.2000:FF:000111">
    <property type="entry name" value="Monogalactosyldiacylglycerol synthase 3, chloroplastic"/>
    <property type="match status" value="1"/>
</dbReference>
<dbReference type="SUPFAM" id="SSF53756">
    <property type="entry name" value="UDP-Glycosyltransferase/glycogen phosphorylase"/>
    <property type="match status" value="1"/>
</dbReference>
<dbReference type="Gene3D" id="3.40.50.2000">
    <property type="entry name" value="Glycogen Phosphorylase B"/>
    <property type="match status" value="1"/>
</dbReference>
<dbReference type="Pfam" id="PF06925">
    <property type="entry name" value="MGDG_synth"/>
    <property type="match status" value="1"/>
</dbReference>
<dbReference type="InterPro" id="IPR009695">
    <property type="entry name" value="Diacylglyc_glucosyltr_N"/>
</dbReference>
<evidence type="ECO:0000256" key="10">
    <source>
        <dbReference type="ARBA" id="ARBA00050941"/>
    </source>
</evidence>
<evidence type="ECO:0000256" key="3">
    <source>
        <dbReference type="ARBA" id="ARBA00022528"/>
    </source>
</evidence>
<keyword evidence="7" id="KW-0809">Transit peptide</keyword>
<dbReference type="PANTHER" id="PTHR43025:SF1">
    <property type="entry name" value="MONOGALACTOSYLDIACYLGLYCEROL SYNTHASE 2, CHLOROPLASTIC"/>
    <property type="match status" value="1"/>
</dbReference>